<feature type="region of interest" description="Disordered" evidence="2">
    <location>
        <begin position="1"/>
        <end position="42"/>
    </location>
</feature>
<dbReference type="Pfam" id="PF05949">
    <property type="entry name" value="DUF881"/>
    <property type="match status" value="1"/>
</dbReference>
<dbReference type="InterPro" id="IPR010273">
    <property type="entry name" value="DUF881"/>
</dbReference>
<dbReference type="STRING" id="1912795.BK816_00080"/>
<sequence length="272" mass="29968">MSGEVAQEAKQNANEASTLAPTPQKAHKGFHREHRHPAKNPTKPFARIRMLTAVTMIVAGVIMGTSAKSSVGVIRTHSNDVKGLVRTEMMVNEKTRHHNEKLKQQIAEAEAKLPKEVKPSDEELLASATAPVIGPGVTVKLWDAPEAPDKENPDIYVIHQQDIEGVMNALWNGGAEAMTVQGQRIAVNSRIRCVGNVIYVDGTVYSPPFVISAIGDPKKLQKSLTEDETMRIYQQYVDKYGLGYSEEAAKQLKFPAIPQLPNFEINRNPEAK</sequence>
<feature type="compositionally biased region" description="Basic residues" evidence="2">
    <location>
        <begin position="25"/>
        <end position="38"/>
    </location>
</feature>
<reference evidence="4 5" key="1">
    <citation type="submission" date="2016-10" db="EMBL/GenBank/DDBJ databases">
        <title>Actinomyces aegypiusis sp. nov., isolated from the Aegypius monachus in Qinghai Tibet Plateau China.</title>
        <authorList>
            <person name="Wang Y."/>
        </authorList>
    </citation>
    <scope>NUCLEOTIDE SEQUENCE [LARGE SCALE GENOMIC DNA]</scope>
    <source>
        <strain evidence="4 5">VUL4_3</strain>
    </source>
</reference>
<dbReference type="Gene3D" id="3.30.70.1880">
    <property type="entry name" value="Protein of unknown function DUF881"/>
    <property type="match status" value="1"/>
</dbReference>
<name>A0A1D9MHU3_9ACTO</name>
<feature type="compositionally biased region" description="Polar residues" evidence="2">
    <location>
        <begin position="9"/>
        <end position="21"/>
    </location>
</feature>
<evidence type="ECO:0000313" key="4">
    <source>
        <dbReference type="EMBL" id="AOZ71881.1"/>
    </source>
</evidence>
<dbReference type="GO" id="GO:0005886">
    <property type="term" value="C:plasma membrane"/>
    <property type="evidence" value="ECO:0007669"/>
    <property type="project" value="TreeGrafter"/>
</dbReference>
<keyword evidence="3" id="KW-0472">Membrane</keyword>
<comment type="similarity">
    <text evidence="1">Belongs to the UPF0749 family.</text>
</comment>
<dbReference type="RefSeq" id="WP_071163347.1">
    <property type="nucleotide sequence ID" value="NZ_CP017812.1"/>
</dbReference>
<dbReference type="PANTHER" id="PTHR37313:SF4">
    <property type="entry name" value="CONSERVED MEMBRANE PROTEIN-RELATED"/>
    <property type="match status" value="1"/>
</dbReference>
<organism evidence="4 5">
    <name type="scientific">Boudabousia tangfeifanii</name>
    <dbReference type="NCBI Taxonomy" id="1912795"/>
    <lineage>
        <taxon>Bacteria</taxon>
        <taxon>Bacillati</taxon>
        <taxon>Actinomycetota</taxon>
        <taxon>Actinomycetes</taxon>
        <taxon>Actinomycetales</taxon>
        <taxon>Actinomycetaceae</taxon>
        <taxon>Boudabousia</taxon>
    </lineage>
</organism>
<proteinExistence type="inferred from homology"/>
<gene>
    <name evidence="4" type="ORF">BK816_00080</name>
</gene>
<evidence type="ECO:0008006" key="6">
    <source>
        <dbReference type="Google" id="ProtNLM"/>
    </source>
</evidence>
<dbReference type="AlphaFoldDB" id="A0A1D9MHU3"/>
<keyword evidence="5" id="KW-1185">Reference proteome</keyword>
<evidence type="ECO:0000313" key="5">
    <source>
        <dbReference type="Proteomes" id="UP000176288"/>
    </source>
</evidence>
<keyword evidence="3" id="KW-1133">Transmembrane helix</keyword>
<keyword evidence="3" id="KW-0812">Transmembrane</keyword>
<protein>
    <recommendedName>
        <fullName evidence="6">DUF881 domain-containing protein</fullName>
    </recommendedName>
</protein>
<evidence type="ECO:0000256" key="2">
    <source>
        <dbReference type="SAM" id="MobiDB-lite"/>
    </source>
</evidence>
<dbReference type="Proteomes" id="UP000176288">
    <property type="component" value="Chromosome"/>
</dbReference>
<accession>A0A1D9MHU3</accession>
<evidence type="ECO:0000256" key="3">
    <source>
        <dbReference type="SAM" id="Phobius"/>
    </source>
</evidence>
<dbReference type="KEGG" id="avu:BK816_00080"/>
<dbReference type="PANTHER" id="PTHR37313">
    <property type="entry name" value="UPF0749 PROTEIN RV1825"/>
    <property type="match status" value="1"/>
</dbReference>
<feature type="transmembrane region" description="Helical" evidence="3">
    <location>
        <begin position="48"/>
        <end position="67"/>
    </location>
</feature>
<dbReference type="EMBL" id="CP017812">
    <property type="protein sequence ID" value="AOZ71881.1"/>
    <property type="molecule type" value="Genomic_DNA"/>
</dbReference>
<evidence type="ECO:0000256" key="1">
    <source>
        <dbReference type="ARBA" id="ARBA00009108"/>
    </source>
</evidence>